<dbReference type="AlphaFoldDB" id="A0AAD7DZ86"/>
<comment type="caution">
    <text evidence="2">The sequence shown here is derived from an EMBL/GenBank/DDBJ whole genome shotgun (WGS) entry which is preliminary data.</text>
</comment>
<accession>A0AAD7DZ86</accession>
<reference evidence="2" key="1">
    <citation type="submission" date="2023-03" db="EMBL/GenBank/DDBJ databases">
        <title>Massive genome expansion in bonnet fungi (Mycena s.s.) driven by repeated elements and novel gene families across ecological guilds.</title>
        <authorList>
            <consortium name="Lawrence Berkeley National Laboratory"/>
            <person name="Harder C.B."/>
            <person name="Miyauchi S."/>
            <person name="Viragh M."/>
            <person name="Kuo A."/>
            <person name="Thoen E."/>
            <person name="Andreopoulos B."/>
            <person name="Lu D."/>
            <person name="Skrede I."/>
            <person name="Drula E."/>
            <person name="Henrissat B."/>
            <person name="Morin E."/>
            <person name="Kohler A."/>
            <person name="Barry K."/>
            <person name="LaButti K."/>
            <person name="Morin E."/>
            <person name="Salamov A."/>
            <person name="Lipzen A."/>
            <person name="Mereny Z."/>
            <person name="Hegedus B."/>
            <person name="Baldrian P."/>
            <person name="Stursova M."/>
            <person name="Weitz H."/>
            <person name="Taylor A."/>
            <person name="Grigoriev I.V."/>
            <person name="Nagy L.G."/>
            <person name="Martin F."/>
            <person name="Kauserud H."/>
        </authorList>
    </citation>
    <scope>NUCLEOTIDE SEQUENCE</scope>
    <source>
        <strain evidence="2">CBHHK067</strain>
    </source>
</reference>
<evidence type="ECO:0000313" key="3">
    <source>
        <dbReference type="Proteomes" id="UP001221757"/>
    </source>
</evidence>
<feature type="compositionally biased region" description="Basic and acidic residues" evidence="1">
    <location>
        <begin position="12"/>
        <end position="27"/>
    </location>
</feature>
<proteinExistence type="predicted"/>
<evidence type="ECO:0000256" key="1">
    <source>
        <dbReference type="SAM" id="MobiDB-lite"/>
    </source>
</evidence>
<protein>
    <submittedName>
        <fullName evidence="2">Uncharacterized protein</fullName>
    </submittedName>
</protein>
<sequence>MMNIFRGGKFDRERMRECSQESNRSMDADTLVDSDFDSDSSKRGYSTASTITATDGADAGSLFEDKVAPDARPSKTQRGSTKLFNKLRVAFLKRERAVKGLKSIKAVITRQAGYCVPKIMFLLTSNR</sequence>
<feature type="region of interest" description="Disordered" evidence="1">
    <location>
        <begin position="12"/>
        <end position="50"/>
    </location>
</feature>
<keyword evidence="3" id="KW-1185">Reference proteome</keyword>
<dbReference type="EMBL" id="JARKIE010000017">
    <property type="protein sequence ID" value="KAJ7701458.1"/>
    <property type="molecule type" value="Genomic_DNA"/>
</dbReference>
<evidence type="ECO:0000313" key="2">
    <source>
        <dbReference type="EMBL" id="KAJ7701458.1"/>
    </source>
</evidence>
<name>A0AAD7DZ86_MYCRO</name>
<gene>
    <name evidence="2" type="ORF">B0H17DRAFT_1128254</name>
</gene>
<organism evidence="2 3">
    <name type="scientific">Mycena rosella</name>
    <name type="common">Pink bonnet</name>
    <name type="synonym">Agaricus rosellus</name>
    <dbReference type="NCBI Taxonomy" id="1033263"/>
    <lineage>
        <taxon>Eukaryota</taxon>
        <taxon>Fungi</taxon>
        <taxon>Dikarya</taxon>
        <taxon>Basidiomycota</taxon>
        <taxon>Agaricomycotina</taxon>
        <taxon>Agaricomycetes</taxon>
        <taxon>Agaricomycetidae</taxon>
        <taxon>Agaricales</taxon>
        <taxon>Marasmiineae</taxon>
        <taxon>Mycenaceae</taxon>
        <taxon>Mycena</taxon>
    </lineage>
</organism>
<dbReference type="Proteomes" id="UP001221757">
    <property type="component" value="Unassembled WGS sequence"/>
</dbReference>